<feature type="transmembrane region" description="Helical" evidence="1">
    <location>
        <begin position="63"/>
        <end position="82"/>
    </location>
</feature>
<reference evidence="3" key="1">
    <citation type="journal article" date="2013" name="Environ. Microbiol.">
        <title>Seasonally variable intestinal metagenomes of the red palm weevil (Rhynchophorus ferrugineus).</title>
        <authorList>
            <person name="Jia S."/>
            <person name="Zhang X."/>
            <person name="Zhang G."/>
            <person name="Yin A."/>
            <person name="Zhang S."/>
            <person name="Li F."/>
            <person name="Wang L."/>
            <person name="Zhao D."/>
            <person name="Yun Q."/>
            <person name="Tala"/>
            <person name="Wang J."/>
            <person name="Sun G."/>
            <person name="Baabdullah M."/>
            <person name="Yu X."/>
            <person name="Hu S."/>
            <person name="Al-Mssallem I.S."/>
            <person name="Yu J."/>
        </authorList>
    </citation>
    <scope>NUCLEOTIDE SEQUENCE</scope>
</reference>
<keyword evidence="1" id="KW-0812">Transmembrane</keyword>
<dbReference type="Pfam" id="PF07971">
    <property type="entry name" value="Glyco_hydro_92"/>
    <property type="match status" value="1"/>
</dbReference>
<accession>A0A060CMU5</accession>
<protein>
    <submittedName>
        <fullName evidence="3">Glyco_hydro_92</fullName>
    </submittedName>
</protein>
<keyword evidence="1" id="KW-1133">Transmembrane helix</keyword>
<name>A0A060CMU5_9VIBR</name>
<keyword evidence="1" id="KW-0472">Membrane</keyword>
<proteinExistence type="predicted"/>
<evidence type="ECO:0000256" key="1">
    <source>
        <dbReference type="SAM" id="Phobius"/>
    </source>
</evidence>
<dbReference type="Gene3D" id="3.30.2080.10">
    <property type="entry name" value="GH92 mannosidase domain"/>
    <property type="match status" value="1"/>
</dbReference>
<dbReference type="EMBL" id="KF127067">
    <property type="protein sequence ID" value="AIA94420.1"/>
    <property type="molecule type" value="Genomic_DNA"/>
</dbReference>
<evidence type="ECO:0000259" key="2">
    <source>
        <dbReference type="Pfam" id="PF07971"/>
    </source>
</evidence>
<organism evidence="3">
    <name type="scientific">uncultured Vibrio sp</name>
    <dbReference type="NCBI Taxonomy" id="114054"/>
    <lineage>
        <taxon>Bacteria</taxon>
        <taxon>Pseudomonadati</taxon>
        <taxon>Pseudomonadota</taxon>
        <taxon>Gammaproteobacteria</taxon>
        <taxon>Vibrionales</taxon>
        <taxon>Vibrionaceae</taxon>
        <taxon>Vibrio</taxon>
        <taxon>environmental samples</taxon>
    </lineage>
</organism>
<sequence length="83" mass="9674">MYIQNARLNGALFNKSYITHDELMKGGTLEFVMGKKPNKKWAISSDACPPSLSDKKMKNEERVLYLFILVFIAFDMEGKWYMM</sequence>
<evidence type="ECO:0000313" key="3">
    <source>
        <dbReference type="EMBL" id="AIA94420.1"/>
    </source>
</evidence>
<feature type="domain" description="Glycosyl hydrolase family 92" evidence="2">
    <location>
        <begin position="2"/>
        <end position="35"/>
    </location>
</feature>
<dbReference type="InterPro" id="IPR012939">
    <property type="entry name" value="Glyco_hydro_92"/>
</dbReference>
<dbReference type="AlphaFoldDB" id="A0A060CMU5"/>